<dbReference type="AlphaFoldDB" id="A0A9P9FK18"/>
<sequence length="162" mass="17541">MTKKISQRLTKQPHLPPSPLNNSVGQPRQHIKFVSDPWLDTLRAIATATYLTLAASLARSNYPSLLLLAVIAIIVWGPRHFRLLIPPGRDGRTPPTAPTEAPRKTGQSPRRQLLIAQTGAFQVQDTNNDAPAGEIYLIRACRAAPGHTQPVSSASNSRDGSG</sequence>
<feature type="region of interest" description="Disordered" evidence="1">
    <location>
        <begin position="1"/>
        <end position="27"/>
    </location>
</feature>
<dbReference type="Proteomes" id="UP000738349">
    <property type="component" value="Unassembled WGS sequence"/>
</dbReference>
<accession>A0A9P9FK18</accession>
<name>A0A9P9FK18_9HYPO</name>
<evidence type="ECO:0000313" key="3">
    <source>
        <dbReference type="EMBL" id="KAH7165583.1"/>
    </source>
</evidence>
<comment type="caution">
    <text evidence="3">The sequence shown here is derived from an EMBL/GenBank/DDBJ whole genome shotgun (WGS) entry which is preliminary data.</text>
</comment>
<feature type="transmembrane region" description="Helical" evidence="2">
    <location>
        <begin position="64"/>
        <end position="85"/>
    </location>
</feature>
<keyword evidence="4" id="KW-1185">Reference proteome</keyword>
<protein>
    <submittedName>
        <fullName evidence="3">Uncharacterized protein</fullName>
    </submittedName>
</protein>
<dbReference type="EMBL" id="JAGMUV010000003">
    <property type="protein sequence ID" value="KAH7165583.1"/>
    <property type="molecule type" value="Genomic_DNA"/>
</dbReference>
<proteinExistence type="predicted"/>
<gene>
    <name evidence="3" type="ORF">EDB81DRAFT_779739</name>
</gene>
<feature type="region of interest" description="Disordered" evidence="1">
    <location>
        <begin position="86"/>
        <end position="110"/>
    </location>
</feature>
<reference evidence="3" key="1">
    <citation type="journal article" date="2021" name="Nat. Commun.">
        <title>Genetic determinants of endophytism in the Arabidopsis root mycobiome.</title>
        <authorList>
            <person name="Mesny F."/>
            <person name="Miyauchi S."/>
            <person name="Thiergart T."/>
            <person name="Pickel B."/>
            <person name="Atanasova L."/>
            <person name="Karlsson M."/>
            <person name="Huettel B."/>
            <person name="Barry K.W."/>
            <person name="Haridas S."/>
            <person name="Chen C."/>
            <person name="Bauer D."/>
            <person name="Andreopoulos W."/>
            <person name="Pangilinan J."/>
            <person name="LaButti K."/>
            <person name="Riley R."/>
            <person name="Lipzen A."/>
            <person name="Clum A."/>
            <person name="Drula E."/>
            <person name="Henrissat B."/>
            <person name="Kohler A."/>
            <person name="Grigoriev I.V."/>
            <person name="Martin F.M."/>
            <person name="Hacquard S."/>
        </authorList>
    </citation>
    <scope>NUCLEOTIDE SEQUENCE</scope>
    <source>
        <strain evidence="3">MPI-CAGE-AT-0147</strain>
    </source>
</reference>
<keyword evidence="2" id="KW-0472">Membrane</keyword>
<keyword evidence="2" id="KW-0812">Transmembrane</keyword>
<keyword evidence="2" id="KW-1133">Transmembrane helix</keyword>
<organism evidence="3 4">
    <name type="scientific">Dactylonectria macrodidyma</name>
    <dbReference type="NCBI Taxonomy" id="307937"/>
    <lineage>
        <taxon>Eukaryota</taxon>
        <taxon>Fungi</taxon>
        <taxon>Dikarya</taxon>
        <taxon>Ascomycota</taxon>
        <taxon>Pezizomycotina</taxon>
        <taxon>Sordariomycetes</taxon>
        <taxon>Hypocreomycetidae</taxon>
        <taxon>Hypocreales</taxon>
        <taxon>Nectriaceae</taxon>
        <taxon>Dactylonectria</taxon>
    </lineage>
</organism>
<evidence type="ECO:0000256" key="2">
    <source>
        <dbReference type="SAM" id="Phobius"/>
    </source>
</evidence>
<evidence type="ECO:0000313" key="4">
    <source>
        <dbReference type="Proteomes" id="UP000738349"/>
    </source>
</evidence>
<evidence type="ECO:0000256" key="1">
    <source>
        <dbReference type="SAM" id="MobiDB-lite"/>
    </source>
</evidence>